<evidence type="ECO:0000256" key="1">
    <source>
        <dbReference type="ARBA" id="ARBA00004606"/>
    </source>
</evidence>
<keyword evidence="4 14" id="KW-0812">Transmembrane</keyword>
<gene>
    <name evidence="15" type="ORF">Fot_13869</name>
</gene>
<dbReference type="Pfam" id="PF00067">
    <property type="entry name" value="p450"/>
    <property type="match status" value="1"/>
</dbReference>
<dbReference type="SUPFAM" id="SSF48264">
    <property type="entry name" value="Cytochrome P450"/>
    <property type="match status" value="1"/>
</dbReference>
<comment type="subcellular location">
    <subcellularLocation>
        <location evidence="1">Membrane</location>
        <topology evidence="1">Single-pass type II membrane protein</topology>
    </subcellularLocation>
</comment>
<evidence type="ECO:0000256" key="12">
    <source>
        <dbReference type="PIRSR" id="PIRSR602401-1"/>
    </source>
</evidence>
<dbReference type="InterPro" id="IPR036396">
    <property type="entry name" value="Cyt_P450_sf"/>
</dbReference>
<keyword evidence="11 14" id="KW-0472">Membrane</keyword>
<dbReference type="PANTHER" id="PTHR47953:SF16">
    <property type="entry name" value="CYTOCHROME P450 71D8"/>
    <property type="match status" value="1"/>
</dbReference>
<accession>A0ABD1W4P7</accession>
<dbReference type="PRINTS" id="PR00463">
    <property type="entry name" value="EP450I"/>
</dbReference>
<dbReference type="Gene3D" id="1.10.630.10">
    <property type="entry name" value="Cytochrome P450"/>
    <property type="match status" value="1"/>
</dbReference>
<dbReference type="InterPro" id="IPR001128">
    <property type="entry name" value="Cyt_P450"/>
</dbReference>
<dbReference type="InterPro" id="IPR002401">
    <property type="entry name" value="Cyt_P450_E_grp-I"/>
</dbReference>
<dbReference type="PROSITE" id="PS00086">
    <property type="entry name" value="CYTOCHROME_P450"/>
    <property type="match status" value="1"/>
</dbReference>
<evidence type="ECO:0000256" key="4">
    <source>
        <dbReference type="ARBA" id="ARBA00022692"/>
    </source>
</evidence>
<evidence type="ECO:0000256" key="3">
    <source>
        <dbReference type="ARBA" id="ARBA00022617"/>
    </source>
</evidence>
<evidence type="ECO:0000256" key="11">
    <source>
        <dbReference type="ARBA" id="ARBA00023136"/>
    </source>
</evidence>
<evidence type="ECO:0000256" key="10">
    <source>
        <dbReference type="ARBA" id="ARBA00023033"/>
    </source>
</evidence>
<feature type="binding site" description="axial binding residue" evidence="12">
    <location>
        <position position="442"/>
    </location>
    <ligand>
        <name>heme</name>
        <dbReference type="ChEBI" id="CHEBI:30413"/>
    </ligand>
    <ligandPart>
        <name>Fe</name>
        <dbReference type="ChEBI" id="CHEBI:18248"/>
    </ligandPart>
</feature>
<keyword evidence="5 12" id="KW-0479">Metal-binding</keyword>
<keyword evidence="8 13" id="KW-0560">Oxidoreductase</keyword>
<comment type="cofactor">
    <cofactor evidence="12">
        <name>heme</name>
        <dbReference type="ChEBI" id="CHEBI:30413"/>
    </cofactor>
</comment>
<feature type="transmembrane region" description="Helical" evidence="14">
    <location>
        <begin position="6"/>
        <end position="24"/>
    </location>
</feature>
<name>A0ABD1W4P7_9LAMI</name>
<keyword evidence="6" id="KW-0735">Signal-anchor</keyword>
<dbReference type="PRINTS" id="PR00385">
    <property type="entry name" value="P450"/>
</dbReference>
<dbReference type="FunFam" id="1.10.630.10:FF:000043">
    <property type="entry name" value="Cytochrome P450 99A2"/>
    <property type="match status" value="1"/>
</dbReference>
<comment type="caution">
    <text evidence="15">The sequence shown here is derived from an EMBL/GenBank/DDBJ whole genome shotgun (WGS) entry which is preliminary data.</text>
</comment>
<keyword evidence="16" id="KW-1185">Reference proteome</keyword>
<dbReference type="GO" id="GO:0016020">
    <property type="term" value="C:membrane"/>
    <property type="evidence" value="ECO:0007669"/>
    <property type="project" value="UniProtKB-SubCell"/>
</dbReference>
<evidence type="ECO:0000256" key="8">
    <source>
        <dbReference type="ARBA" id="ARBA00023002"/>
    </source>
</evidence>
<dbReference type="Proteomes" id="UP001604277">
    <property type="component" value="Unassembled WGS sequence"/>
</dbReference>
<sequence length="508" mass="57617">MDIQFPISLSNFCFLLSFFLFLVANNYKNSRAQKLPPGPWKLPILGNLHLLLGSLPHHAFKNLSDKYGPLMHIKLGELSAIVVSSPRMAKEIMKTNDVAFSDRAELMIAKILLYNSSDIAGAPYGEYWRQMRKLCISEFLCSKKVRSFYNLMENEASKLILSIRSSTGMPVNLTEKILALESGIICRATVGRICKDQNSIIMTIKEAVSLAGVFNIADVFPSMKFLHFLFGSERKLYKMHRKIDDILEDIIQQHEENRGGSESSEPVEEDILDIFLRLSKSKSLPVPITRSNIKANLLEMFIAGIETSSLVIEWAMSELMKNPRVMEKAQTEVRGAFEGKERILDSDIKELKYLKMIIKETLRLHPPGPLLCLRMCREQCKIDGYDIPVKTIVMTNVWAMARNPEYWNDPEKFEPERFSNIPIDFNGNHFEFVPFGAGRRMCPGIAFGLAGVEISLSQLLYHFDWKIPGGISPEEFDMTENFGASGGRKNNLFVIPISYDPLHASKCV</sequence>
<evidence type="ECO:0000256" key="14">
    <source>
        <dbReference type="SAM" id="Phobius"/>
    </source>
</evidence>
<dbReference type="PANTHER" id="PTHR47953">
    <property type="entry name" value="OS08G0105600 PROTEIN"/>
    <property type="match status" value="1"/>
</dbReference>
<evidence type="ECO:0000256" key="6">
    <source>
        <dbReference type="ARBA" id="ARBA00022968"/>
    </source>
</evidence>
<protein>
    <submittedName>
        <fullName evidence="15">Cytochrome</fullName>
    </submittedName>
</protein>
<dbReference type="EMBL" id="JBFOLJ010000004">
    <property type="protein sequence ID" value="KAL2544636.1"/>
    <property type="molecule type" value="Genomic_DNA"/>
</dbReference>
<evidence type="ECO:0000256" key="7">
    <source>
        <dbReference type="ARBA" id="ARBA00022989"/>
    </source>
</evidence>
<evidence type="ECO:0000313" key="16">
    <source>
        <dbReference type="Proteomes" id="UP001604277"/>
    </source>
</evidence>
<dbReference type="InterPro" id="IPR017972">
    <property type="entry name" value="Cyt_P450_CS"/>
</dbReference>
<dbReference type="GO" id="GO:0046872">
    <property type="term" value="F:metal ion binding"/>
    <property type="evidence" value="ECO:0007669"/>
    <property type="project" value="UniProtKB-KW"/>
</dbReference>
<comment type="similarity">
    <text evidence="2 13">Belongs to the cytochrome P450 family.</text>
</comment>
<keyword evidence="9 12" id="KW-0408">Iron</keyword>
<evidence type="ECO:0000256" key="2">
    <source>
        <dbReference type="ARBA" id="ARBA00010617"/>
    </source>
</evidence>
<keyword evidence="10 13" id="KW-0503">Monooxygenase</keyword>
<organism evidence="15 16">
    <name type="scientific">Forsythia ovata</name>
    <dbReference type="NCBI Taxonomy" id="205694"/>
    <lineage>
        <taxon>Eukaryota</taxon>
        <taxon>Viridiplantae</taxon>
        <taxon>Streptophyta</taxon>
        <taxon>Embryophyta</taxon>
        <taxon>Tracheophyta</taxon>
        <taxon>Spermatophyta</taxon>
        <taxon>Magnoliopsida</taxon>
        <taxon>eudicotyledons</taxon>
        <taxon>Gunneridae</taxon>
        <taxon>Pentapetalae</taxon>
        <taxon>asterids</taxon>
        <taxon>lamiids</taxon>
        <taxon>Lamiales</taxon>
        <taxon>Oleaceae</taxon>
        <taxon>Forsythieae</taxon>
        <taxon>Forsythia</taxon>
    </lineage>
</organism>
<evidence type="ECO:0000256" key="5">
    <source>
        <dbReference type="ARBA" id="ARBA00022723"/>
    </source>
</evidence>
<keyword evidence="7 14" id="KW-1133">Transmembrane helix</keyword>
<dbReference type="AlphaFoldDB" id="A0ABD1W4P7"/>
<dbReference type="GO" id="GO:0004497">
    <property type="term" value="F:monooxygenase activity"/>
    <property type="evidence" value="ECO:0007669"/>
    <property type="project" value="UniProtKB-KW"/>
</dbReference>
<dbReference type="CDD" id="cd11072">
    <property type="entry name" value="CYP71-like"/>
    <property type="match status" value="1"/>
</dbReference>
<dbReference type="InterPro" id="IPR052306">
    <property type="entry name" value="CYP450_71D"/>
</dbReference>
<evidence type="ECO:0000313" key="15">
    <source>
        <dbReference type="EMBL" id="KAL2544636.1"/>
    </source>
</evidence>
<reference evidence="16" key="1">
    <citation type="submission" date="2024-07" db="EMBL/GenBank/DDBJ databases">
        <title>Two chromosome-level genome assemblies of Korean endemic species Abeliophyllum distichum and Forsythia ovata (Oleaceae).</title>
        <authorList>
            <person name="Jang H."/>
        </authorList>
    </citation>
    <scope>NUCLEOTIDE SEQUENCE [LARGE SCALE GENOMIC DNA]</scope>
</reference>
<proteinExistence type="inferred from homology"/>
<evidence type="ECO:0000256" key="9">
    <source>
        <dbReference type="ARBA" id="ARBA00023004"/>
    </source>
</evidence>
<evidence type="ECO:0000256" key="13">
    <source>
        <dbReference type="RuleBase" id="RU000461"/>
    </source>
</evidence>
<keyword evidence="3 12" id="KW-0349">Heme</keyword>